<protein>
    <submittedName>
        <fullName evidence="1">Uncharacterized protein</fullName>
    </submittedName>
</protein>
<feature type="non-terminal residue" evidence="1">
    <location>
        <position position="1"/>
    </location>
</feature>
<proteinExistence type="predicted"/>
<sequence>MKLDKAKGKTATNYENIPEQRGANVPLIQPGDFLLELPKNIELAWAEPFNTNVDDEQVERVAVQFDPEHPLVIVAAPVLVRETDPSIIGQMVRVRVANNERNRARRGDPPALVSDMHYLLFEGLDFSGKPEENLDWILAMNQQAGKRFVAALTWSSYCSEKKTRYIDDGQGGSTEDPDKTKGCGSRYYQSQLARDESGFYLERFVCSGQIQIEGGTTECGAALRCFPNLERFRLESFAEGWN</sequence>
<dbReference type="AlphaFoldDB" id="A0A0F9EIC5"/>
<gene>
    <name evidence="1" type="ORF">LCGC14_2363540</name>
</gene>
<dbReference type="EMBL" id="LAZR01034679">
    <property type="protein sequence ID" value="KKL44655.1"/>
    <property type="molecule type" value="Genomic_DNA"/>
</dbReference>
<evidence type="ECO:0000313" key="1">
    <source>
        <dbReference type="EMBL" id="KKL44655.1"/>
    </source>
</evidence>
<name>A0A0F9EIC5_9ZZZZ</name>
<organism evidence="1">
    <name type="scientific">marine sediment metagenome</name>
    <dbReference type="NCBI Taxonomy" id="412755"/>
    <lineage>
        <taxon>unclassified sequences</taxon>
        <taxon>metagenomes</taxon>
        <taxon>ecological metagenomes</taxon>
    </lineage>
</organism>
<comment type="caution">
    <text evidence="1">The sequence shown here is derived from an EMBL/GenBank/DDBJ whole genome shotgun (WGS) entry which is preliminary data.</text>
</comment>
<accession>A0A0F9EIC5</accession>
<reference evidence="1" key="1">
    <citation type="journal article" date="2015" name="Nature">
        <title>Complex archaea that bridge the gap between prokaryotes and eukaryotes.</title>
        <authorList>
            <person name="Spang A."/>
            <person name="Saw J.H."/>
            <person name="Jorgensen S.L."/>
            <person name="Zaremba-Niedzwiedzka K."/>
            <person name="Martijn J."/>
            <person name="Lind A.E."/>
            <person name="van Eijk R."/>
            <person name="Schleper C."/>
            <person name="Guy L."/>
            <person name="Ettema T.J."/>
        </authorList>
    </citation>
    <scope>NUCLEOTIDE SEQUENCE</scope>
</reference>